<evidence type="ECO:0000256" key="3">
    <source>
        <dbReference type="ARBA" id="ARBA00022692"/>
    </source>
</evidence>
<feature type="transmembrane region" description="Helical" evidence="6">
    <location>
        <begin position="220"/>
        <end position="242"/>
    </location>
</feature>
<sequence>MNWSKIKQAKFLQSSLVKNSAWGILSNILQILFICAFFAIVARRYSSAEFARFLVSTSVYQIVAAFSSMGLGQWFIRQYVLEDNKLTFTGKFLKTQIGLGLLFYIVNLIFAFIVYSDVQIRLLCIILGTNIVFDNLINAIRSLNIAENRQRKTAAILVIDGFLKLVSGCLLFVHPFSVVILSVIMIIARVLTLGLFIKLGSSNNINFRFLWKAKISIDDLKLLIIKNWQFIIIGSISIIYWKMGNIIISKTLALSSVADYEIAFRLFSVLLILPIVGSSTIYPQFIKHFNEGNHLALSRLYRTVFFIYTLFAIVSYLFIYSFSGWILPLAFGKGYPGSVLCTQQMFLTFLVLPTVLLQANLIVAIGLEKLDMWFNIISLVVNVAGCFIGLYFIRELSIINYSVFFSFLVFHILQDVLLIRKKITTIKHCLVFYIPMALIVLAYRYLAINTNPVALFILFSIALFFIAASVLLLQKRNFSFNFLTLKKPTV</sequence>
<dbReference type="PANTHER" id="PTHR30250:SF11">
    <property type="entry name" value="O-ANTIGEN TRANSPORTER-RELATED"/>
    <property type="match status" value="1"/>
</dbReference>
<keyword evidence="2" id="KW-1003">Cell membrane</keyword>
<evidence type="ECO:0000256" key="6">
    <source>
        <dbReference type="SAM" id="Phobius"/>
    </source>
</evidence>
<feature type="transmembrane region" description="Helical" evidence="6">
    <location>
        <begin position="372"/>
        <end position="392"/>
    </location>
</feature>
<evidence type="ECO:0000313" key="7">
    <source>
        <dbReference type="EMBL" id="WCT10724.1"/>
    </source>
</evidence>
<gene>
    <name evidence="7" type="ORF">PQO05_18465</name>
</gene>
<feature type="transmembrane region" description="Helical" evidence="6">
    <location>
        <begin position="120"/>
        <end position="141"/>
    </location>
</feature>
<dbReference type="PANTHER" id="PTHR30250">
    <property type="entry name" value="PST FAMILY PREDICTED COLANIC ACID TRANSPORTER"/>
    <property type="match status" value="1"/>
</dbReference>
<dbReference type="RefSeq" id="WP_273628917.1">
    <property type="nucleotide sequence ID" value="NZ_CP117167.1"/>
</dbReference>
<name>A0ABY7T2R1_9SPHI</name>
<keyword evidence="4 6" id="KW-1133">Transmembrane helix</keyword>
<feature type="transmembrane region" description="Helical" evidence="6">
    <location>
        <begin position="398"/>
        <end position="418"/>
    </location>
</feature>
<accession>A0ABY7T2R1</accession>
<evidence type="ECO:0000256" key="1">
    <source>
        <dbReference type="ARBA" id="ARBA00004651"/>
    </source>
</evidence>
<feature type="transmembrane region" description="Helical" evidence="6">
    <location>
        <begin position="179"/>
        <end position="199"/>
    </location>
</feature>
<feature type="transmembrane region" description="Helical" evidence="6">
    <location>
        <begin position="262"/>
        <end position="282"/>
    </location>
</feature>
<dbReference type="InterPro" id="IPR050833">
    <property type="entry name" value="Poly_Biosynth_Transport"/>
</dbReference>
<feature type="transmembrane region" description="Helical" evidence="6">
    <location>
        <begin position="453"/>
        <end position="473"/>
    </location>
</feature>
<feature type="transmembrane region" description="Helical" evidence="6">
    <location>
        <begin position="303"/>
        <end position="326"/>
    </location>
</feature>
<evidence type="ECO:0008006" key="9">
    <source>
        <dbReference type="Google" id="ProtNLM"/>
    </source>
</evidence>
<feature type="transmembrane region" description="Helical" evidence="6">
    <location>
        <begin position="430"/>
        <end position="447"/>
    </location>
</feature>
<dbReference type="Proteomes" id="UP001216139">
    <property type="component" value="Chromosome"/>
</dbReference>
<evidence type="ECO:0000313" key="8">
    <source>
        <dbReference type="Proteomes" id="UP001216139"/>
    </source>
</evidence>
<reference evidence="7 8" key="1">
    <citation type="submission" date="2023-02" db="EMBL/GenBank/DDBJ databases">
        <title>Genome sequence of Mucilaginibacter jinjuensis strain KACC 16571.</title>
        <authorList>
            <person name="Kim S."/>
            <person name="Heo J."/>
            <person name="Kwon S.-W."/>
        </authorList>
    </citation>
    <scope>NUCLEOTIDE SEQUENCE [LARGE SCALE GENOMIC DNA]</scope>
    <source>
        <strain evidence="7 8">KACC 16571</strain>
    </source>
</reference>
<feature type="transmembrane region" description="Helical" evidence="6">
    <location>
        <begin position="21"/>
        <end position="41"/>
    </location>
</feature>
<protein>
    <recommendedName>
        <fullName evidence="9">O-antigen/teichoic acid export membrane protein</fullName>
    </recommendedName>
</protein>
<feature type="transmembrane region" description="Helical" evidence="6">
    <location>
        <begin position="346"/>
        <end position="365"/>
    </location>
</feature>
<keyword evidence="3 6" id="KW-0812">Transmembrane</keyword>
<organism evidence="7 8">
    <name type="scientific">Mucilaginibacter jinjuensis</name>
    <dbReference type="NCBI Taxonomy" id="1176721"/>
    <lineage>
        <taxon>Bacteria</taxon>
        <taxon>Pseudomonadati</taxon>
        <taxon>Bacteroidota</taxon>
        <taxon>Sphingobacteriia</taxon>
        <taxon>Sphingobacteriales</taxon>
        <taxon>Sphingobacteriaceae</taxon>
        <taxon>Mucilaginibacter</taxon>
    </lineage>
</organism>
<evidence type="ECO:0000256" key="5">
    <source>
        <dbReference type="ARBA" id="ARBA00023136"/>
    </source>
</evidence>
<feature type="transmembrane region" description="Helical" evidence="6">
    <location>
        <begin position="153"/>
        <end position="173"/>
    </location>
</feature>
<feature type="transmembrane region" description="Helical" evidence="6">
    <location>
        <begin position="97"/>
        <end position="114"/>
    </location>
</feature>
<keyword evidence="5 6" id="KW-0472">Membrane</keyword>
<evidence type="ECO:0000256" key="2">
    <source>
        <dbReference type="ARBA" id="ARBA00022475"/>
    </source>
</evidence>
<keyword evidence="8" id="KW-1185">Reference proteome</keyword>
<comment type="subcellular location">
    <subcellularLocation>
        <location evidence="1">Cell membrane</location>
        <topology evidence="1">Multi-pass membrane protein</topology>
    </subcellularLocation>
</comment>
<dbReference type="EMBL" id="CP117167">
    <property type="protein sequence ID" value="WCT10724.1"/>
    <property type="molecule type" value="Genomic_DNA"/>
</dbReference>
<proteinExistence type="predicted"/>
<feature type="transmembrane region" description="Helical" evidence="6">
    <location>
        <begin position="53"/>
        <end position="76"/>
    </location>
</feature>
<evidence type="ECO:0000256" key="4">
    <source>
        <dbReference type="ARBA" id="ARBA00022989"/>
    </source>
</evidence>